<feature type="region of interest" description="Disordered" evidence="1">
    <location>
        <begin position="403"/>
        <end position="434"/>
    </location>
</feature>
<dbReference type="AlphaFoldDB" id="M7ZKX7"/>
<dbReference type="eggNOG" id="ENOG502QUNB">
    <property type="taxonomic scope" value="Eukaryota"/>
</dbReference>
<dbReference type="PANTHER" id="PTHR34574:SF7">
    <property type="entry name" value="CALCIUM-BINDING EF-HAND FAMILY PROTEIN"/>
    <property type="match status" value="1"/>
</dbReference>
<dbReference type="STRING" id="4572.M7ZKX7"/>
<accession>M7ZKX7</accession>
<dbReference type="PANTHER" id="PTHR34574">
    <property type="entry name" value="CALCIUM-BINDING EF-HAND FAMILY PROTEIN-RELATED"/>
    <property type="match status" value="1"/>
</dbReference>
<dbReference type="PROSITE" id="PS00018">
    <property type="entry name" value="EF_HAND_1"/>
    <property type="match status" value="1"/>
</dbReference>
<protein>
    <recommendedName>
        <fullName evidence="3">EF-hand domain-containing protein</fullName>
    </recommendedName>
</protein>
<dbReference type="OMA" id="AVMMQLN"/>
<organism evidence="2">
    <name type="scientific">Triticum urartu</name>
    <name type="common">Red wild einkorn</name>
    <name type="synonym">Crithodium urartu</name>
    <dbReference type="NCBI Taxonomy" id="4572"/>
    <lineage>
        <taxon>Eukaryota</taxon>
        <taxon>Viridiplantae</taxon>
        <taxon>Streptophyta</taxon>
        <taxon>Embryophyta</taxon>
        <taxon>Tracheophyta</taxon>
        <taxon>Spermatophyta</taxon>
        <taxon>Magnoliopsida</taxon>
        <taxon>Liliopsida</taxon>
        <taxon>Poales</taxon>
        <taxon>Poaceae</taxon>
        <taxon>BOP clade</taxon>
        <taxon>Pooideae</taxon>
        <taxon>Triticodae</taxon>
        <taxon>Triticeae</taxon>
        <taxon>Triticinae</taxon>
        <taxon>Triticum</taxon>
    </lineage>
</organism>
<evidence type="ECO:0000256" key="1">
    <source>
        <dbReference type="SAM" id="MobiDB-lite"/>
    </source>
</evidence>
<feature type="region of interest" description="Disordered" evidence="1">
    <location>
        <begin position="1"/>
        <end position="34"/>
    </location>
</feature>
<dbReference type="InterPro" id="IPR018247">
    <property type="entry name" value="EF_Hand_1_Ca_BS"/>
</dbReference>
<evidence type="ECO:0000313" key="2">
    <source>
        <dbReference type="EMBL" id="EMS60291.1"/>
    </source>
</evidence>
<evidence type="ECO:0008006" key="3">
    <source>
        <dbReference type="Google" id="ProtNLM"/>
    </source>
</evidence>
<gene>
    <name evidence="2" type="ORF">TRIUR3_07109</name>
</gene>
<feature type="compositionally biased region" description="Pro residues" evidence="1">
    <location>
        <begin position="406"/>
        <end position="415"/>
    </location>
</feature>
<proteinExistence type="predicted"/>
<feature type="compositionally biased region" description="Gly residues" evidence="1">
    <location>
        <begin position="13"/>
        <end position="23"/>
    </location>
</feature>
<name>M7ZKX7_TRIUA</name>
<reference evidence="2" key="1">
    <citation type="journal article" date="2013" name="Nature">
        <title>Draft genome of the wheat A-genome progenitor Triticum urartu.</title>
        <authorList>
            <person name="Ling H.Q."/>
            <person name="Zhao S."/>
            <person name="Liu D."/>
            <person name="Wang J."/>
            <person name="Sun H."/>
            <person name="Zhang C."/>
            <person name="Fan H."/>
            <person name="Li D."/>
            <person name="Dong L."/>
            <person name="Tao Y."/>
            <person name="Gao C."/>
            <person name="Wu H."/>
            <person name="Li Y."/>
            <person name="Cui Y."/>
            <person name="Guo X."/>
            <person name="Zheng S."/>
            <person name="Wang B."/>
            <person name="Yu K."/>
            <person name="Liang Q."/>
            <person name="Yang W."/>
            <person name="Lou X."/>
            <person name="Chen J."/>
            <person name="Feng M."/>
            <person name="Jian J."/>
            <person name="Zhang X."/>
            <person name="Luo G."/>
            <person name="Jiang Y."/>
            <person name="Liu J."/>
            <person name="Wang Z."/>
            <person name="Sha Y."/>
            <person name="Zhang B."/>
            <person name="Wu H."/>
            <person name="Tang D."/>
            <person name="Shen Q."/>
            <person name="Xue P."/>
            <person name="Zou S."/>
            <person name="Wang X."/>
            <person name="Liu X."/>
            <person name="Wang F."/>
            <person name="Yang Y."/>
            <person name="An X."/>
            <person name="Dong Z."/>
            <person name="Zhang K."/>
            <person name="Zhang X."/>
            <person name="Luo M.C."/>
            <person name="Dvorak J."/>
            <person name="Tong Y."/>
            <person name="Wang J."/>
            <person name="Yang H."/>
            <person name="Li Z."/>
            <person name="Wang D."/>
            <person name="Zhang A."/>
            <person name="Wang J."/>
        </authorList>
    </citation>
    <scope>NUCLEOTIDE SEQUENCE</scope>
</reference>
<dbReference type="EMBL" id="KD111326">
    <property type="protein sequence ID" value="EMS60291.1"/>
    <property type="molecule type" value="Genomic_DNA"/>
</dbReference>
<sequence>MERSWFGWRKAKQGGGGGAGGGGGEREEEEDRAKVVVDGSGIRELVEDREAFGMFAESKFRQLDADGDGRLAGRELQPAVADIGASLGLPAQGSSPNADHIYSEAMSEFAHGHGNQEGVSRAEFQEVLSDILLGMAAGLKKDPIVILRIDGEDLRDFVSSPRYEPAAAAIFSQVGSGDAPLRQCLLAAVQQLGVDHGMPPAADPWVVENVVEPALQQLSTDELEQPASRDVFLEQLKKLLGSVAEQLQERHVIVAHTENTFDGTGVRRLLGNKFELDKLLDSVWRDVPAELRKKAPKDKEHLRVALDKMADAASLPPHGSVAQVDAVVDEALKVADAGDGKAVEEAEFKKLLTEVLGAVMLRLSGEPIFFSTSTVVHEPLSRSNFPPPPPKSPALASHAATYLRLLPPPPPPPRATKPKLMAATATALDHPTTS</sequence>